<evidence type="ECO:0000313" key="2">
    <source>
        <dbReference type="EMBL" id="HIU38331.1"/>
    </source>
</evidence>
<dbReference type="CDD" id="cd04301">
    <property type="entry name" value="NAT_SF"/>
    <property type="match status" value="1"/>
</dbReference>
<dbReference type="Proteomes" id="UP000824076">
    <property type="component" value="Unassembled WGS sequence"/>
</dbReference>
<gene>
    <name evidence="2" type="ORF">IAD18_01540</name>
</gene>
<feature type="domain" description="N-acetyltransferase" evidence="1">
    <location>
        <begin position="7"/>
        <end position="168"/>
    </location>
</feature>
<reference evidence="2" key="1">
    <citation type="submission" date="2020-10" db="EMBL/GenBank/DDBJ databases">
        <authorList>
            <person name="Gilroy R."/>
        </authorList>
    </citation>
    <scope>NUCLEOTIDE SEQUENCE</scope>
    <source>
        <strain evidence="2">17073</strain>
    </source>
</reference>
<dbReference type="GO" id="GO:0016747">
    <property type="term" value="F:acyltransferase activity, transferring groups other than amino-acyl groups"/>
    <property type="evidence" value="ECO:0007669"/>
    <property type="project" value="InterPro"/>
</dbReference>
<dbReference type="Gene3D" id="3.40.630.30">
    <property type="match status" value="1"/>
</dbReference>
<dbReference type="InterPro" id="IPR016181">
    <property type="entry name" value="Acyl_CoA_acyltransferase"/>
</dbReference>
<protein>
    <submittedName>
        <fullName evidence="2">GNAT family N-acetyltransferase</fullName>
    </submittedName>
</protein>
<dbReference type="PANTHER" id="PTHR43415:SF3">
    <property type="entry name" value="GNAT-FAMILY ACETYLTRANSFERASE"/>
    <property type="match status" value="1"/>
</dbReference>
<organism evidence="2 3">
    <name type="scientific">Candidatus Limisoma intestinavium</name>
    <dbReference type="NCBI Taxonomy" id="2840856"/>
    <lineage>
        <taxon>Bacteria</taxon>
        <taxon>Pseudomonadati</taxon>
        <taxon>Bacteroidota</taxon>
        <taxon>Bacteroidia</taxon>
        <taxon>Bacteroidales</taxon>
        <taxon>Candidatus Limisoma</taxon>
    </lineage>
</organism>
<accession>A0A9D1IKP7</accession>
<reference evidence="2" key="2">
    <citation type="journal article" date="2021" name="PeerJ">
        <title>Extensive microbial diversity within the chicken gut microbiome revealed by metagenomics and culture.</title>
        <authorList>
            <person name="Gilroy R."/>
            <person name="Ravi A."/>
            <person name="Getino M."/>
            <person name="Pursley I."/>
            <person name="Horton D.L."/>
            <person name="Alikhan N.F."/>
            <person name="Baker D."/>
            <person name="Gharbi K."/>
            <person name="Hall N."/>
            <person name="Watson M."/>
            <person name="Adriaenssens E.M."/>
            <person name="Foster-Nyarko E."/>
            <person name="Jarju S."/>
            <person name="Secka A."/>
            <person name="Antonio M."/>
            <person name="Oren A."/>
            <person name="Chaudhuri R.R."/>
            <person name="La Ragione R."/>
            <person name="Hildebrand F."/>
            <person name="Pallen M.J."/>
        </authorList>
    </citation>
    <scope>NUCLEOTIDE SEQUENCE</scope>
    <source>
        <strain evidence="2">17073</strain>
    </source>
</reference>
<dbReference type="PANTHER" id="PTHR43415">
    <property type="entry name" value="SPERMIDINE N(1)-ACETYLTRANSFERASE"/>
    <property type="match status" value="1"/>
</dbReference>
<dbReference type="Pfam" id="PF13302">
    <property type="entry name" value="Acetyltransf_3"/>
    <property type="match status" value="1"/>
</dbReference>
<proteinExistence type="predicted"/>
<evidence type="ECO:0000313" key="3">
    <source>
        <dbReference type="Proteomes" id="UP000824076"/>
    </source>
</evidence>
<dbReference type="EMBL" id="DVMS01000038">
    <property type="protein sequence ID" value="HIU38331.1"/>
    <property type="molecule type" value="Genomic_DNA"/>
</dbReference>
<comment type="caution">
    <text evidence="2">The sequence shown here is derived from an EMBL/GenBank/DDBJ whole genome shotgun (WGS) entry which is preliminary data.</text>
</comment>
<dbReference type="SUPFAM" id="SSF55729">
    <property type="entry name" value="Acyl-CoA N-acyltransferases (Nat)"/>
    <property type="match status" value="1"/>
</dbReference>
<dbReference type="AlphaFoldDB" id="A0A9D1IKP7"/>
<sequence>MLKNDQIFLRALEPTDLDLVFEWENDTRLWQFGAAMAPFSRHQIWEYLRDYTADIYAQKQLRLMICRTADAAAVGMIDLFDFDPLHKRAQIGLLVDSKYQRQKFGTQAVALIAEYSRDMLDLHQIAVFISADNVPSLSLFKKMGFEQTAILKDWCHTPAGYVDQILLQLILK</sequence>
<evidence type="ECO:0000259" key="1">
    <source>
        <dbReference type="PROSITE" id="PS51186"/>
    </source>
</evidence>
<name>A0A9D1IKP7_9BACT</name>
<dbReference type="PROSITE" id="PS51186">
    <property type="entry name" value="GNAT"/>
    <property type="match status" value="1"/>
</dbReference>
<dbReference type="InterPro" id="IPR000182">
    <property type="entry name" value="GNAT_dom"/>
</dbReference>